<evidence type="ECO:0008006" key="3">
    <source>
        <dbReference type="Google" id="ProtNLM"/>
    </source>
</evidence>
<protein>
    <recommendedName>
        <fullName evidence="3">GIY-YIG nuclease family protein</fullName>
    </recommendedName>
</protein>
<proteinExistence type="predicted"/>
<name>A0A1H4U5K8_9PSED</name>
<dbReference type="EMBL" id="FNTS01000001">
    <property type="protein sequence ID" value="SEC64015.1"/>
    <property type="molecule type" value="Genomic_DNA"/>
</dbReference>
<keyword evidence="2" id="KW-1185">Reference proteome</keyword>
<evidence type="ECO:0000313" key="2">
    <source>
        <dbReference type="Proteomes" id="UP000182179"/>
    </source>
</evidence>
<accession>A0A1H4U5K8</accession>
<sequence>MAKKKPPPRFCRWNSSRCSLRPLSFCRLERAELEQLAGDMLRLFNDAMITASARDIETSALRYGAVVYRLCGDTFMGSGTKAGPGGQLRKHLAAPAGVVPGWGQAGEYLLEVDGMRLRVAVDPWRIDGVHSLSFHAVDASAKFISETGYMSHFLHPDQHVGEEFSHAVRAEVEQLLRGERKPGQSGRMNAPKSRCRHGLCRRCKVLPVTVS</sequence>
<reference evidence="1 2" key="1">
    <citation type="submission" date="2016-10" db="EMBL/GenBank/DDBJ databases">
        <authorList>
            <person name="Varghese N."/>
            <person name="Submissions S."/>
        </authorList>
    </citation>
    <scope>NUCLEOTIDE SEQUENCE [LARGE SCALE GENOMIC DNA]</scope>
    <source>
        <strain evidence="1 2">BS2773</strain>
    </source>
</reference>
<dbReference type="Proteomes" id="UP000182179">
    <property type="component" value="Unassembled WGS sequence"/>
</dbReference>
<gene>
    <name evidence="1" type="ORF">SAMN04515675_0072</name>
</gene>
<dbReference type="RefSeq" id="WP_139213465.1">
    <property type="nucleotide sequence ID" value="NZ_FNTS01000001.1"/>
</dbReference>
<organism evidence="1 2">
    <name type="scientific">Pseudomonas costantinii</name>
    <dbReference type="NCBI Taxonomy" id="168469"/>
    <lineage>
        <taxon>Bacteria</taxon>
        <taxon>Pseudomonadati</taxon>
        <taxon>Pseudomonadota</taxon>
        <taxon>Gammaproteobacteria</taxon>
        <taxon>Pseudomonadales</taxon>
        <taxon>Pseudomonadaceae</taxon>
        <taxon>Pseudomonas</taxon>
    </lineage>
</organism>
<comment type="caution">
    <text evidence="1">The sequence shown here is derived from an EMBL/GenBank/DDBJ whole genome shotgun (WGS) entry which is preliminary data.</text>
</comment>
<evidence type="ECO:0000313" key="1">
    <source>
        <dbReference type="EMBL" id="SEC64015.1"/>
    </source>
</evidence>